<feature type="domain" description="RNA polymerase sigma-70 region 2" evidence="6">
    <location>
        <begin position="24"/>
        <end position="80"/>
    </location>
</feature>
<evidence type="ECO:0000259" key="6">
    <source>
        <dbReference type="Pfam" id="PF04542"/>
    </source>
</evidence>
<evidence type="ECO:0000256" key="2">
    <source>
        <dbReference type="ARBA" id="ARBA00023015"/>
    </source>
</evidence>
<name>A0A1I6JCD5_9FIRM</name>
<evidence type="ECO:0000313" key="7">
    <source>
        <dbReference type="EMBL" id="SFR76665.1"/>
    </source>
</evidence>
<dbReference type="InterPro" id="IPR014284">
    <property type="entry name" value="RNA_pol_sigma-70_dom"/>
</dbReference>
<sequence length="188" mass="22273">MEDNKIIELYWNRSEQAIMETKNKYERLCTKISFNILHNNEDAEECVNETYFTVWNAIPTARPVYFSAFLCKISRNLSLKKMNYSHAQKRNSEALKAIDELENVLIHNVNLTMKLEEEELIDTINEFLNDLSIDKRNIFIRRYFFFDTITEISNLLGYSKSKVKSILSRDGKKLCNYLKERGYGNETR</sequence>
<keyword evidence="2" id="KW-0805">Transcription regulation</keyword>
<dbReference type="InterPro" id="IPR039425">
    <property type="entry name" value="RNA_pol_sigma-70-like"/>
</dbReference>
<dbReference type="RefSeq" id="WP_092560129.1">
    <property type="nucleotide sequence ID" value="NZ_FOYZ01000005.1"/>
</dbReference>
<dbReference type="SUPFAM" id="SSF88659">
    <property type="entry name" value="Sigma3 and sigma4 domains of RNA polymerase sigma factors"/>
    <property type="match status" value="1"/>
</dbReference>
<reference evidence="7 8" key="1">
    <citation type="submission" date="2016-10" db="EMBL/GenBank/DDBJ databases">
        <authorList>
            <person name="de Groot N.N."/>
        </authorList>
    </citation>
    <scope>NUCLEOTIDE SEQUENCE [LARGE SCALE GENOMIC DNA]</scope>
    <source>
        <strain evidence="7 8">743A</strain>
    </source>
</reference>
<dbReference type="Gene3D" id="1.10.10.10">
    <property type="entry name" value="Winged helix-like DNA-binding domain superfamily/Winged helix DNA-binding domain"/>
    <property type="match status" value="1"/>
</dbReference>
<keyword evidence="3" id="KW-0731">Sigma factor</keyword>
<proteinExistence type="inferred from homology"/>
<evidence type="ECO:0000313" key="8">
    <source>
        <dbReference type="Proteomes" id="UP000199659"/>
    </source>
</evidence>
<dbReference type="STRING" id="37658.SAMN05661086_01563"/>
<protein>
    <submittedName>
        <fullName evidence="7">RNA polymerase sigma-70 factor, ECF subfamily</fullName>
    </submittedName>
</protein>
<dbReference type="AlphaFoldDB" id="A0A1I6JCD5"/>
<dbReference type="InterPro" id="IPR013325">
    <property type="entry name" value="RNA_pol_sigma_r2"/>
</dbReference>
<dbReference type="InterPro" id="IPR007627">
    <property type="entry name" value="RNA_pol_sigma70_r2"/>
</dbReference>
<dbReference type="GO" id="GO:0016987">
    <property type="term" value="F:sigma factor activity"/>
    <property type="evidence" value="ECO:0007669"/>
    <property type="project" value="UniProtKB-KW"/>
</dbReference>
<dbReference type="Pfam" id="PF04542">
    <property type="entry name" value="Sigma70_r2"/>
    <property type="match status" value="1"/>
</dbReference>
<comment type="similarity">
    <text evidence="1">Belongs to the sigma-70 factor family. ECF subfamily.</text>
</comment>
<dbReference type="InterPro" id="IPR013324">
    <property type="entry name" value="RNA_pol_sigma_r3/r4-like"/>
</dbReference>
<dbReference type="SUPFAM" id="SSF88946">
    <property type="entry name" value="Sigma2 domain of RNA polymerase sigma factors"/>
    <property type="match status" value="1"/>
</dbReference>
<organism evidence="7 8">
    <name type="scientific">Anaeromicropila populeti</name>
    <dbReference type="NCBI Taxonomy" id="37658"/>
    <lineage>
        <taxon>Bacteria</taxon>
        <taxon>Bacillati</taxon>
        <taxon>Bacillota</taxon>
        <taxon>Clostridia</taxon>
        <taxon>Lachnospirales</taxon>
        <taxon>Lachnospiraceae</taxon>
        <taxon>Anaeromicropila</taxon>
    </lineage>
</organism>
<dbReference type="OrthoDB" id="9808901at2"/>
<dbReference type="Gene3D" id="1.10.1740.10">
    <property type="match status" value="1"/>
</dbReference>
<evidence type="ECO:0000256" key="3">
    <source>
        <dbReference type="ARBA" id="ARBA00023082"/>
    </source>
</evidence>
<accession>A0A1I6JCD5</accession>
<dbReference type="NCBIfam" id="TIGR02937">
    <property type="entry name" value="sigma70-ECF"/>
    <property type="match status" value="1"/>
</dbReference>
<keyword evidence="4" id="KW-0238">DNA-binding</keyword>
<dbReference type="Proteomes" id="UP000199659">
    <property type="component" value="Unassembled WGS sequence"/>
</dbReference>
<gene>
    <name evidence="7" type="ORF">SAMN05661086_01563</name>
</gene>
<dbReference type="GO" id="GO:0006352">
    <property type="term" value="P:DNA-templated transcription initiation"/>
    <property type="evidence" value="ECO:0007669"/>
    <property type="project" value="InterPro"/>
</dbReference>
<dbReference type="PANTHER" id="PTHR43133:SF8">
    <property type="entry name" value="RNA POLYMERASE SIGMA FACTOR HI_1459-RELATED"/>
    <property type="match status" value="1"/>
</dbReference>
<keyword evidence="5" id="KW-0804">Transcription</keyword>
<keyword evidence="8" id="KW-1185">Reference proteome</keyword>
<dbReference type="InterPro" id="IPR036388">
    <property type="entry name" value="WH-like_DNA-bd_sf"/>
</dbReference>
<dbReference type="PANTHER" id="PTHR43133">
    <property type="entry name" value="RNA POLYMERASE ECF-TYPE SIGMA FACTO"/>
    <property type="match status" value="1"/>
</dbReference>
<evidence type="ECO:0000256" key="4">
    <source>
        <dbReference type="ARBA" id="ARBA00023125"/>
    </source>
</evidence>
<evidence type="ECO:0000256" key="5">
    <source>
        <dbReference type="ARBA" id="ARBA00023163"/>
    </source>
</evidence>
<dbReference type="GO" id="GO:0003677">
    <property type="term" value="F:DNA binding"/>
    <property type="evidence" value="ECO:0007669"/>
    <property type="project" value="UniProtKB-KW"/>
</dbReference>
<dbReference type="EMBL" id="FOYZ01000005">
    <property type="protein sequence ID" value="SFR76665.1"/>
    <property type="molecule type" value="Genomic_DNA"/>
</dbReference>
<evidence type="ECO:0000256" key="1">
    <source>
        <dbReference type="ARBA" id="ARBA00010641"/>
    </source>
</evidence>